<proteinExistence type="predicted"/>
<feature type="compositionally biased region" description="Pro residues" evidence="1">
    <location>
        <begin position="152"/>
        <end position="169"/>
    </location>
</feature>
<keyword evidence="4" id="KW-1185">Reference proteome</keyword>
<reference evidence="4" key="1">
    <citation type="journal article" date="2019" name="Int. J. Syst. Evol. Microbiol.">
        <title>The Global Catalogue of Microorganisms (GCM) 10K type strain sequencing project: providing services to taxonomists for standard genome sequencing and annotation.</title>
        <authorList>
            <consortium name="The Broad Institute Genomics Platform"/>
            <consortium name="The Broad Institute Genome Sequencing Center for Infectious Disease"/>
            <person name="Wu L."/>
            <person name="Ma J."/>
        </authorList>
    </citation>
    <scope>NUCLEOTIDE SEQUENCE [LARGE SCALE GENOMIC DNA]</scope>
    <source>
        <strain evidence="4">JCM 17986</strain>
    </source>
</reference>
<organism evidence="3 4">
    <name type="scientific">Yinghuangia aomiensis</name>
    <dbReference type="NCBI Taxonomy" id="676205"/>
    <lineage>
        <taxon>Bacteria</taxon>
        <taxon>Bacillati</taxon>
        <taxon>Actinomycetota</taxon>
        <taxon>Actinomycetes</taxon>
        <taxon>Kitasatosporales</taxon>
        <taxon>Streptomycetaceae</taxon>
        <taxon>Yinghuangia</taxon>
    </lineage>
</organism>
<feature type="compositionally biased region" description="Pro residues" evidence="1">
    <location>
        <begin position="334"/>
        <end position="363"/>
    </location>
</feature>
<evidence type="ECO:0000256" key="2">
    <source>
        <dbReference type="SAM" id="Phobius"/>
    </source>
</evidence>
<feature type="transmembrane region" description="Helical" evidence="2">
    <location>
        <begin position="413"/>
        <end position="433"/>
    </location>
</feature>
<name>A0ABP9HUC4_9ACTN</name>
<feature type="region of interest" description="Disordered" evidence="1">
    <location>
        <begin position="310"/>
        <end position="405"/>
    </location>
</feature>
<keyword evidence="2" id="KW-0472">Membrane</keyword>
<feature type="region of interest" description="Disordered" evidence="1">
    <location>
        <begin position="129"/>
        <end position="184"/>
    </location>
</feature>
<sequence>MTADLQLTSSWLNKEETKSGVRVGWITFTIKNNGPYTVSASTLEATAQGDGVKFLGLDQLQMATQRDGVKTLGADKCKKAEIREAGRTFGCEPPALNWGDSLQVTAKVALTGTSHTVGSRVELKGFSLIEGNPKNNSATAAMPDQVESGSRPPAPAPKAPKQPAAPKPAKPPKKPTPKPSCGRAAIEYSKDNGKTWTRSALLGGFPGKLKVRVPGNVTKGCQYKVSLASYSTQGPTWKTSGTQAFLGMDTVTLTSAKPTGVLDISKHLPKCYGQVDLYGNDTKFDGKKNPLPKYPSIKYPTNLIAGWNGGTACAPKTPKPPATPSVSPSVTSPTPTPPASVTPPPTTPTPTPTKTPSTPPASPSPSASSPAPPTAEQTAPQAPAAQDDGQQTVTDQDANAPGSLAHTGASSRLPYLVALAVFSLLLGALALWWTRGHRDHSQTAS</sequence>
<accession>A0ABP9HUC4</accession>
<evidence type="ECO:0000313" key="4">
    <source>
        <dbReference type="Proteomes" id="UP001500466"/>
    </source>
</evidence>
<comment type="caution">
    <text evidence="3">The sequence shown here is derived from an EMBL/GenBank/DDBJ whole genome shotgun (WGS) entry which is preliminary data.</text>
</comment>
<dbReference type="EMBL" id="BAABHS010000020">
    <property type="protein sequence ID" value="GAA4978907.1"/>
    <property type="molecule type" value="Genomic_DNA"/>
</dbReference>
<feature type="compositionally biased region" description="Low complexity" evidence="1">
    <location>
        <begin position="324"/>
        <end position="333"/>
    </location>
</feature>
<keyword evidence="2" id="KW-0812">Transmembrane</keyword>
<protein>
    <submittedName>
        <fullName evidence="3">Uncharacterized protein</fullName>
    </submittedName>
</protein>
<keyword evidence="2" id="KW-1133">Transmembrane helix</keyword>
<gene>
    <name evidence="3" type="ORF">GCM10023205_54070</name>
</gene>
<dbReference type="PRINTS" id="PR01217">
    <property type="entry name" value="PRICHEXTENSN"/>
</dbReference>
<feature type="compositionally biased region" description="Low complexity" evidence="1">
    <location>
        <begin position="364"/>
        <end position="398"/>
    </location>
</feature>
<dbReference type="Proteomes" id="UP001500466">
    <property type="component" value="Unassembled WGS sequence"/>
</dbReference>
<evidence type="ECO:0000256" key="1">
    <source>
        <dbReference type="SAM" id="MobiDB-lite"/>
    </source>
</evidence>
<evidence type="ECO:0000313" key="3">
    <source>
        <dbReference type="EMBL" id="GAA4978907.1"/>
    </source>
</evidence>